<evidence type="ECO:0000256" key="3">
    <source>
        <dbReference type="SAM" id="MobiDB-lite"/>
    </source>
</evidence>
<dbReference type="SUPFAM" id="SSF56176">
    <property type="entry name" value="FAD-binding/transporter-associated domain-like"/>
    <property type="match status" value="1"/>
</dbReference>
<dbReference type="InterPro" id="IPR036318">
    <property type="entry name" value="FAD-bd_PCMH-like_sf"/>
</dbReference>
<dbReference type="Pfam" id="PF08031">
    <property type="entry name" value="BBE"/>
    <property type="match status" value="1"/>
</dbReference>
<keyword evidence="1" id="KW-0285">Flavoprotein</keyword>
<dbReference type="EMBL" id="QGNW01000065">
    <property type="protein sequence ID" value="RVX03627.1"/>
    <property type="molecule type" value="Genomic_DNA"/>
</dbReference>
<feature type="compositionally biased region" description="Low complexity" evidence="3">
    <location>
        <begin position="700"/>
        <end position="710"/>
    </location>
</feature>
<organism evidence="6 7">
    <name type="scientific">Vitis vinifera</name>
    <name type="common">Grape</name>
    <dbReference type="NCBI Taxonomy" id="29760"/>
    <lineage>
        <taxon>Eukaryota</taxon>
        <taxon>Viridiplantae</taxon>
        <taxon>Streptophyta</taxon>
        <taxon>Embryophyta</taxon>
        <taxon>Tracheophyta</taxon>
        <taxon>Spermatophyta</taxon>
        <taxon>Magnoliopsida</taxon>
        <taxon>eudicotyledons</taxon>
        <taxon>Gunneridae</taxon>
        <taxon>Pentapetalae</taxon>
        <taxon>rosids</taxon>
        <taxon>Vitales</taxon>
        <taxon>Vitaceae</taxon>
        <taxon>Viteae</taxon>
        <taxon>Vitis</taxon>
    </lineage>
</organism>
<dbReference type="InterPro" id="IPR012951">
    <property type="entry name" value="BBE"/>
</dbReference>
<feature type="region of interest" description="Disordered" evidence="3">
    <location>
        <begin position="695"/>
        <end position="717"/>
    </location>
</feature>
<evidence type="ECO:0000259" key="4">
    <source>
        <dbReference type="Pfam" id="PF07727"/>
    </source>
</evidence>
<proteinExistence type="predicted"/>
<dbReference type="SUPFAM" id="SSF56672">
    <property type="entry name" value="DNA/RNA polymerases"/>
    <property type="match status" value="1"/>
</dbReference>
<dbReference type="Gene3D" id="3.30.43.10">
    <property type="entry name" value="Uridine Diphospho-n-acetylenolpyruvylglucosamine Reductase, domain 2"/>
    <property type="match status" value="1"/>
</dbReference>
<protein>
    <submittedName>
        <fullName evidence="6">Retrovirus-related Pol polyprotein from transposon RE1</fullName>
    </submittedName>
</protein>
<dbReference type="PANTHER" id="PTHR32448">
    <property type="entry name" value="OS08G0158400 PROTEIN"/>
    <property type="match status" value="1"/>
</dbReference>
<evidence type="ECO:0000259" key="5">
    <source>
        <dbReference type="Pfam" id="PF08031"/>
    </source>
</evidence>
<sequence>MSEEYDALVRNGTWELVSFNSSQNVVGCKWIFRTKRNSDGSINRFKARLVAKGFHQRPSIDYYDTFSPVVKPTTIRLVLSVAVSNGWILRQLDVNNTFLQGTLTEHVYMTQPPGFIDQDSPSHVCKLKKAIYGLKFSLKDLGKLSYFLGVEIVPNSQGFLLSQRRYLLDLLARTHMSEAKPVQTPLPSGIKISLHSGDKLSDPTEFRAVVGSLQYLLLTRLDIAFAVNKLSQFMHTPTTEHWTLVKRLLRYLCGDLDDFPSTGAYIVYLSRNPISWSSKKQKTIARSSTEAEYRSVANTATELNWVSSLLCDLSIQLPTCPVIYCDNVGATQVCSNPVFHSRMKHVAIDFHFIRDQLRIRSGGHDYDGLSYISDVPFFILDMFNLQSISVNINDKTAWWPLQWCTGYDNMLQRYGLFVDHVVDAQIVNVNGSILDRKSMGEDLFWAIRGGHITDKIDNDLFIRLLLQPITVKSDKGSGKAEKIPKTNRIESVLYWANFNNGTSVDVLLNRTLERRSLSKPGMVFNAYEGRMSEIPTSETPFPHHAGNIFKIQYSVSWKEEGLKQTRSAYLNYRDIDIGISHNGIDSYEEGKVYGAKYFMNNFDRLVKVKTVVDPQNFFSLVEMSDELASTLASIPEFMAGVSRSLDQIESSRQDHHLVGISTNETIPHASQTVQVLPPGTSHGVPFHLSDHCETAPPPTATVSPPIVTTTDDTRLAE</sequence>
<dbReference type="Proteomes" id="UP000288805">
    <property type="component" value="Unassembled WGS sequence"/>
</dbReference>
<comment type="caution">
    <text evidence="6">The sequence shown here is derived from an EMBL/GenBank/DDBJ whole genome shotgun (WGS) entry which is preliminary data.</text>
</comment>
<feature type="domain" description="Berberine/berberine-like" evidence="5">
    <location>
        <begin position="568"/>
        <end position="619"/>
    </location>
</feature>
<dbReference type="GO" id="GO:0050660">
    <property type="term" value="F:flavin adenine dinucleotide binding"/>
    <property type="evidence" value="ECO:0007669"/>
    <property type="project" value="InterPro"/>
</dbReference>
<dbReference type="Pfam" id="PF07727">
    <property type="entry name" value="RVT_2"/>
    <property type="match status" value="1"/>
</dbReference>
<dbReference type="InterPro" id="IPR043502">
    <property type="entry name" value="DNA/RNA_pol_sf"/>
</dbReference>
<dbReference type="InterPro" id="IPR013103">
    <property type="entry name" value="RVT_2"/>
</dbReference>
<dbReference type="GO" id="GO:0016491">
    <property type="term" value="F:oxidoreductase activity"/>
    <property type="evidence" value="ECO:0007669"/>
    <property type="project" value="InterPro"/>
</dbReference>
<dbReference type="CDD" id="cd09272">
    <property type="entry name" value="RNase_HI_RT_Ty1"/>
    <property type="match status" value="1"/>
</dbReference>
<dbReference type="Gene3D" id="3.40.462.20">
    <property type="match status" value="1"/>
</dbReference>
<gene>
    <name evidence="6" type="primary">RE1_2777</name>
    <name evidence="6" type="ORF">CK203_027779</name>
</gene>
<dbReference type="AlphaFoldDB" id="A0A438J3U4"/>
<feature type="domain" description="Reverse transcriptase Ty1/copia-type" evidence="4">
    <location>
        <begin position="11"/>
        <end position="135"/>
    </location>
</feature>
<evidence type="ECO:0000313" key="6">
    <source>
        <dbReference type="EMBL" id="RVX03627.1"/>
    </source>
</evidence>
<dbReference type="InterPro" id="IPR016169">
    <property type="entry name" value="FAD-bd_PCMH_sub2"/>
</dbReference>
<dbReference type="InterPro" id="IPR016167">
    <property type="entry name" value="FAD-bd_PCMH_sub1"/>
</dbReference>
<keyword evidence="2" id="KW-0274">FAD</keyword>
<evidence type="ECO:0000256" key="2">
    <source>
        <dbReference type="ARBA" id="ARBA00022827"/>
    </source>
</evidence>
<accession>A0A438J3U4</accession>
<evidence type="ECO:0000313" key="7">
    <source>
        <dbReference type="Proteomes" id="UP000288805"/>
    </source>
</evidence>
<reference evidence="6 7" key="1">
    <citation type="journal article" date="2018" name="PLoS Genet.">
        <title>Population sequencing reveals clonal diversity and ancestral inbreeding in the grapevine cultivar Chardonnay.</title>
        <authorList>
            <person name="Roach M.J."/>
            <person name="Johnson D.L."/>
            <person name="Bohlmann J."/>
            <person name="van Vuuren H.J."/>
            <person name="Jones S.J."/>
            <person name="Pretorius I.S."/>
            <person name="Schmidt S.A."/>
            <person name="Borneman A.R."/>
        </authorList>
    </citation>
    <scope>NUCLEOTIDE SEQUENCE [LARGE SCALE GENOMIC DNA]</scope>
    <source>
        <strain evidence="7">cv. Chardonnay</strain>
        <tissue evidence="6">Leaf</tissue>
    </source>
</reference>
<name>A0A438J3U4_VITVI</name>
<dbReference type="Gene3D" id="3.30.465.10">
    <property type="match status" value="1"/>
</dbReference>
<evidence type="ECO:0000256" key="1">
    <source>
        <dbReference type="ARBA" id="ARBA00022630"/>
    </source>
</evidence>